<protein>
    <recommendedName>
        <fullName evidence="6">Choline/ethanolamine kinase</fullName>
    </recommendedName>
</protein>
<evidence type="ECO:0000313" key="5">
    <source>
        <dbReference type="Proteomes" id="UP000759131"/>
    </source>
</evidence>
<dbReference type="PANTHER" id="PTHR22603">
    <property type="entry name" value="CHOLINE/ETHANOALAMINE KINASE"/>
    <property type="match status" value="1"/>
</dbReference>
<dbReference type="OrthoDB" id="6516455at2759"/>
<gene>
    <name evidence="4" type="ORF">OSB1V03_LOCUS1615</name>
</gene>
<evidence type="ECO:0000256" key="2">
    <source>
        <dbReference type="ARBA" id="ARBA00023264"/>
    </source>
</evidence>
<evidence type="ECO:0000313" key="4">
    <source>
        <dbReference type="EMBL" id="CAD7621139.1"/>
    </source>
</evidence>
<organism evidence="4">
    <name type="scientific">Medioppia subpectinata</name>
    <dbReference type="NCBI Taxonomy" id="1979941"/>
    <lineage>
        <taxon>Eukaryota</taxon>
        <taxon>Metazoa</taxon>
        <taxon>Ecdysozoa</taxon>
        <taxon>Arthropoda</taxon>
        <taxon>Chelicerata</taxon>
        <taxon>Arachnida</taxon>
        <taxon>Acari</taxon>
        <taxon>Acariformes</taxon>
        <taxon>Sarcoptiformes</taxon>
        <taxon>Oribatida</taxon>
        <taxon>Brachypylina</taxon>
        <taxon>Oppioidea</taxon>
        <taxon>Oppiidae</taxon>
        <taxon>Medioppia</taxon>
    </lineage>
</organism>
<accession>A0A7R9PUT4</accession>
<dbReference type="PANTHER" id="PTHR22603:SF93">
    <property type="entry name" value="RE24176P"/>
    <property type="match status" value="1"/>
</dbReference>
<dbReference type="AlphaFoldDB" id="A0A7R9PUT4"/>
<keyword evidence="1" id="KW-0444">Lipid biosynthesis</keyword>
<dbReference type="GO" id="GO:0006646">
    <property type="term" value="P:phosphatidylethanolamine biosynthetic process"/>
    <property type="evidence" value="ECO:0007669"/>
    <property type="project" value="TreeGrafter"/>
</dbReference>
<evidence type="ECO:0000256" key="3">
    <source>
        <dbReference type="ARBA" id="ARBA00038211"/>
    </source>
</evidence>
<dbReference type="EMBL" id="OC855066">
    <property type="protein sequence ID" value="CAD7621139.1"/>
    <property type="molecule type" value="Genomic_DNA"/>
</dbReference>
<evidence type="ECO:0008006" key="6">
    <source>
        <dbReference type="Google" id="ProtNLM"/>
    </source>
</evidence>
<keyword evidence="1" id="KW-0594">Phospholipid biosynthesis</keyword>
<dbReference type="SUPFAM" id="SSF56112">
    <property type="entry name" value="Protein kinase-like (PK-like)"/>
    <property type="match status" value="1"/>
</dbReference>
<reference evidence="4" key="1">
    <citation type="submission" date="2020-11" db="EMBL/GenBank/DDBJ databases">
        <authorList>
            <person name="Tran Van P."/>
        </authorList>
    </citation>
    <scope>NUCLEOTIDE SEQUENCE</scope>
</reference>
<dbReference type="Gene3D" id="3.90.1200.10">
    <property type="match status" value="1"/>
</dbReference>
<dbReference type="Pfam" id="PF01633">
    <property type="entry name" value="Choline_kinase"/>
    <property type="match status" value="1"/>
</dbReference>
<dbReference type="InterPro" id="IPR011009">
    <property type="entry name" value="Kinase-like_dom_sf"/>
</dbReference>
<dbReference type="GO" id="GO:0004103">
    <property type="term" value="F:choline kinase activity"/>
    <property type="evidence" value="ECO:0007669"/>
    <property type="project" value="TreeGrafter"/>
</dbReference>
<name>A0A7R9PUT4_9ACAR</name>
<keyword evidence="2" id="KW-1208">Phospholipid metabolism</keyword>
<dbReference type="EMBL" id="CAJPIZ010000491">
    <property type="protein sequence ID" value="CAG2101569.1"/>
    <property type="molecule type" value="Genomic_DNA"/>
</dbReference>
<keyword evidence="5" id="KW-1185">Reference proteome</keyword>
<keyword evidence="1" id="KW-0443">Lipid metabolism</keyword>
<comment type="similarity">
    <text evidence="3">Belongs to the choline/ethanolamine kinase family.</text>
</comment>
<dbReference type="Proteomes" id="UP000759131">
    <property type="component" value="Unassembled WGS sequence"/>
</dbReference>
<sequence>MATKTEQNCVCNGNEVKPKKTLKDLKSIDEFDMNQIDLIRGETPVDIADRCLQLCKEYLSDVWTQQTVDTIEVRRISGGMTNQLYYCGIKGADKVSTPVPREVAVRLYGPKYFNNDGVADERLTDIIIGLMVSRNGLGPRVYGMFTGGQIHAYYKHRQFTKAEQSKPELVRQVFERLARVHAMDVPTKREHWFFSTADKWYRKTQDNTETQSLIKELNLESLATHSLKAELDFLRQVVDQCESPMVFCHNDFRSANIMVLEGNDCNANPDETVLFCDYEYSSYGYRGHDLAMFVNEWGRSMEDFIKPHIYPDDTTLLPLIEMYVKESQRVLGNKYCDNKLNSVDHILKEVKIFALVTSMFGILFCLKQNSSDVDSFEMDKKLTMQFSEAAFTNFLSLKKRFTAEQLFENL</sequence>
<dbReference type="GO" id="GO:0005737">
    <property type="term" value="C:cytoplasm"/>
    <property type="evidence" value="ECO:0007669"/>
    <property type="project" value="TreeGrafter"/>
</dbReference>
<dbReference type="GO" id="GO:0004305">
    <property type="term" value="F:ethanolamine kinase activity"/>
    <property type="evidence" value="ECO:0007669"/>
    <property type="project" value="TreeGrafter"/>
</dbReference>
<dbReference type="Gene3D" id="3.30.200.20">
    <property type="entry name" value="Phosphorylase Kinase, domain 1"/>
    <property type="match status" value="1"/>
</dbReference>
<proteinExistence type="inferred from homology"/>
<evidence type="ECO:0000256" key="1">
    <source>
        <dbReference type="ARBA" id="ARBA00023209"/>
    </source>
</evidence>